<dbReference type="PANTHER" id="PTHR20993">
    <property type="entry name" value="GH07914P"/>
    <property type="match status" value="1"/>
</dbReference>
<keyword evidence="1" id="KW-0472">Membrane</keyword>
<keyword evidence="1" id="KW-0812">Transmembrane</keyword>
<dbReference type="Pfam" id="PF06585">
    <property type="entry name" value="JHBP"/>
    <property type="match status" value="2"/>
</dbReference>
<dbReference type="PANTHER" id="PTHR20993:SF0">
    <property type="entry name" value="GH07914P"/>
    <property type="match status" value="1"/>
</dbReference>
<evidence type="ECO:0000313" key="2">
    <source>
        <dbReference type="EnsemblMetazoa" id="XP_016842871"/>
    </source>
</evidence>
<dbReference type="OrthoDB" id="6370791at2759"/>
<sequence length="535" mass="59269">MKHITSILVIAIVIQMTAGFLIKDIIYEIAKSVLDDNLKEFLVSLKPMLKTGNSSLGIPVLDPYENDYQEIYITEDIISIKGDLTNAKVKGLSNYIVNEAKFKLAGLKITLNMTLSNVKAKSLYSFEAESKGISMYGKGDIDVEIFNFTFAAEAQLGLKSNKIFIKSLSTGMHLGNINFNASGIYNNQPASETINSIVSQSGPYVVNNLQWLISSQVDCRLTKLINSYLDGLTLQDIINIIGYYLSLLYLRECPRQDKNIDFATLLTIRQCCVINYLQFSEIIRTMKVLAALIVLVASCQLIGANFVHDGSNDLVRDYVVRAIGDKFKTALEDFKSIMKKGNAKLGIPVLDPLDLEHQKININEEQVTANGEINNAHVDGLSDYVVKHADFKIAKWNASMSFLWSNIKGKTAYEVDAYIANKIPVYGAGEISFDISDFAFSTQAKLKVNLKTKKVQIVSFSATAISVAKTMINITGLYNNDELSQLIGAVISDMAPDAIQDFQEEVTAQVDQILLREANALFDQYTLDDILGLIS</sequence>
<dbReference type="SMR" id="A0A7M7IS55"/>
<accession>A0A7M7IS55</accession>
<dbReference type="RefSeq" id="XP_016842871.1">
    <property type="nucleotide sequence ID" value="XM_016987382.2"/>
</dbReference>
<dbReference type="InterPro" id="IPR010562">
    <property type="entry name" value="Haemolymph_juvenile_hormone-bd"/>
</dbReference>
<dbReference type="Proteomes" id="UP000002358">
    <property type="component" value="Chromosome 4"/>
</dbReference>
<keyword evidence="3" id="KW-1185">Reference proteome</keyword>
<keyword evidence="1" id="KW-1133">Transmembrane helix</keyword>
<evidence type="ECO:0000313" key="3">
    <source>
        <dbReference type="Proteomes" id="UP000002358"/>
    </source>
</evidence>
<reference evidence="2" key="1">
    <citation type="submission" date="2021-01" db="UniProtKB">
        <authorList>
            <consortium name="EnsemblMetazoa"/>
        </authorList>
    </citation>
    <scope>IDENTIFICATION</scope>
</reference>
<dbReference type="InParanoid" id="A0A7M7IS55"/>
<proteinExistence type="predicted"/>
<dbReference type="Gene3D" id="3.15.10.30">
    <property type="entry name" value="Haemolymph juvenile hormone binding protein"/>
    <property type="match status" value="2"/>
</dbReference>
<feature type="transmembrane region" description="Helical" evidence="1">
    <location>
        <begin position="6"/>
        <end position="22"/>
    </location>
</feature>
<organism evidence="2 3">
    <name type="scientific">Nasonia vitripennis</name>
    <name type="common">Parasitic wasp</name>
    <dbReference type="NCBI Taxonomy" id="7425"/>
    <lineage>
        <taxon>Eukaryota</taxon>
        <taxon>Metazoa</taxon>
        <taxon>Ecdysozoa</taxon>
        <taxon>Arthropoda</taxon>
        <taxon>Hexapoda</taxon>
        <taxon>Insecta</taxon>
        <taxon>Pterygota</taxon>
        <taxon>Neoptera</taxon>
        <taxon>Endopterygota</taxon>
        <taxon>Hymenoptera</taxon>
        <taxon>Apocrita</taxon>
        <taxon>Proctotrupomorpha</taxon>
        <taxon>Chalcidoidea</taxon>
        <taxon>Pteromalidae</taxon>
        <taxon>Pteromalinae</taxon>
        <taxon>Nasonia</taxon>
    </lineage>
</organism>
<evidence type="ECO:0000256" key="1">
    <source>
        <dbReference type="SAM" id="Phobius"/>
    </source>
</evidence>
<name>A0A7M7IS55_NASVI</name>
<dbReference type="SMART" id="SM00700">
    <property type="entry name" value="JHBP"/>
    <property type="match status" value="2"/>
</dbReference>
<protein>
    <submittedName>
        <fullName evidence="2">Uncharacterized protein</fullName>
    </submittedName>
</protein>
<dbReference type="EnsemblMetazoa" id="XM_016987382">
    <property type="protein sequence ID" value="XP_016842871"/>
    <property type="gene ID" value="LOC100679942"/>
</dbReference>
<dbReference type="InterPro" id="IPR038606">
    <property type="entry name" value="To_sf"/>
</dbReference>
<dbReference type="AlphaFoldDB" id="A0A7M7IS55"/>
<dbReference type="KEGG" id="nvi:100679942"/>
<dbReference type="GeneID" id="100679942"/>